<dbReference type="GO" id="GO:0044550">
    <property type="term" value="P:secondary metabolite biosynthetic process"/>
    <property type="evidence" value="ECO:0007669"/>
    <property type="project" value="TreeGrafter"/>
</dbReference>
<dbReference type="GO" id="GO:0005737">
    <property type="term" value="C:cytoplasm"/>
    <property type="evidence" value="ECO:0007669"/>
    <property type="project" value="TreeGrafter"/>
</dbReference>
<dbReference type="Gene3D" id="3.40.50.12780">
    <property type="entry name" value="N-terminal domain of ligase-like"/>
    <property type="match status" value="1"/>
</dbReference>
<feature type="domain" description="AMP-dependent synthetase/ligase" evidence="1">
    <location>
        <begin position="10"/>
        <end position="113"/>
    </location>
</feature>
<dbReference type="Pfam" id="PF13193">
    <property type="entry name" value="AMP-binding_C"/>
    <property type="match status" value="1"/>
</dbReference>
<name>A0A2T0SQS3_9PSEU</name>
<sequence>MPSSSFVTAFAEMARTRPDAPALSWGDRVVDYAGLADMVESAHESLVSLGIGDGVPVCVPARKSPYTIALVIACVRTGRQVLLPSTGLGEAALADLCAQLGCTHVLSATEDEPASARRTGLGGRTRYPAEPGLVLTTSGSTGTPKMVVLASEGVDSFLSWATGRFDIGPGTRVLNYAPLNFDLCLLDVWAALSVGACVELVDPERAVDGAHLAQLCAERAPAVVQAVPMFFRLVVEAATGRVFPGVRHLIFTGDAMPPSLLDRVAAAFPDARMWNVYGCTETNDSFLHEVVPSEVARHGVVPIGTPIDGVDALVVDESGEVLTGAGSGELVVSTPFRSRGYFDRRLNGEKWRDGYFRTGDLVRRDEQGLVFLLGRNDHQVKVRGVRTNLQEVEQVVLAHPQVSEAAVIAVPDETAGAVLHAVIRRVAGSTVNSLQLRVHCAAGLPRTAIPGVIEIVDHALPRTSTGKVDRNSLRHNVDKAS</sequence>
<dbReference type="InterPro" id="IPR045851">
    <property type="entry name" value="AMP-bd_C_sf"/>
</dbReference>
<dbReference type="PROSITE" id="PS00455">
    <property type="entry name" value="AMP_BINDING"/>
    <property type="match status" value="1"/>
</dbReference>
<dbReference type="InterPro" id="IPR020845">
    <property type="entry name" value="AMP-binding_CS"/>
</dbReference>
<comment type="caution">
    <text evidence="3">The sequence shown here is derived from an EMBL/GenBank/DDBJ whole genome shotgun (WGS) entry which is preliminary data.</text>
</comment>
<dbReference type="GO" id="GO:0016874">
    <property type="term" value="F:ligase activity"/>
    <property type="evidence" value="ECO:0007669"/>
    <property type="project" value="UniProtKB-KW"/>
</dbReference>
<dbReference type="RefSeq" id="WP_106193329.1">
    <property type="nucleotide sequence ID" value="NZ_PVTF01000013.1"/>
</dbReference>
<dbReference type="PROSITE" id="PS00383">
    <property type="entry name" value="TYR_PHOSPHATASE_1"/>
    <property type="match status" value="1"/>
</dbReference>
<keyword evidence="4" id="KW-1185">Reference proteome</keyword>
<reference evidence="3 4" key="1">
    <citation type="submission" date="2018-03" db="EMBL/GenBank/DDBJ databases">
        <title>Genomic Encyclopedia of Archaeal and Bacterial Type Strains, Phase II (KMG-II): from individual species to whole genera.</title>
        <authorList>
            <person name="Goeker M."/>
        </authorList>
    </citation>
    <scope>NUCLEOTIDE SEQUENCE [LARGE SCALE GENOMIC DNA]</scope>
    <source>
        <strain evidence="3 4">DSM 44720</strain>
    </source>
</reference>
<dbReference type="AlphaFoldDB" id="A0A2T0SQS3"/>
<protein>
    <submittedName>
        <fullName evidence="3">Acyl-CoA synthetase (AMP-forming)/AMP-acid ligase II</fullName>
    </submittedName>
</protein>
<dbReference type="InterPro" id="IPR042099">
    <property type="entry name" value="ANL_N_sf"/>
</dbReference>
<dbReference type="InterPro" id="IPR025110">
    <property type="entry name" value="AMP-bd_C"/>
</dbReference>
<dbReference type="GO" id="GO:0043041">
    <property type="term" value="P:amino acid activation for nonribosomal peptide biosynthetic process"/>
    <property type="evidence" value="ECO:0007669"/>
    <property type="project" value="TreeGrafter"/>
</dbReference>
<keyword evidence="3" id="KW-0436">Ligase</keyword>
<evidence type="ECO:0000259" key="2">
    <source>
        <dbReference type="Pfam" id="PF13193"/>
    </source>
</evidence>
<dbReference type="EMBL" id="PVTF01000013">
    <property type="protein sequence ID" value="PRY35760.1"/>
    <property type="molecule type" value="Genomic_DNA"/>
</dbReference>
<dbReference type="Proteomes" id="UP000239494">
    <property type="component" value="Unassembled WGS sequence"/>
</dbReference>
<organism evidence="3 4">
    <name type="scientific">Umezawaea tangerina</name>
    <dbReference type="NCBI Taxonomy" id="84725"/>
    <lineage>
        <taxon>Bacteria</taxon>
        <taxon>Bacillati</taxon>
        <taxon>Actinomycetota</taxon>
        <taxon>Actinomycetes</taxon>
        <taxon>Pseudonocardiales</taxon>
        <taxon>Pseudonocardiaceae</taxon>
        <taxon>Umezawaea</taxon>
    </lineage>
</organism>
<evidence type="ECO:0000313" key="3">
    <source>
        <dbReference type="EMBL" id="PRY35760.1"/>
    </source>
</evidence>
<dbReference type="PANTHER" id="PTHR45527:SF1">
    <property type="entry name" value="FATTY ACID SYNTHASE"/>
    <property type="match status" value="1"/>
</dbReference>
<feature type="domain" description="AMP-binding enzyme C-terminal" evidence="2">
    <location>
        <begin position="391"/>
        <end position="467"/>
    </location>
</feature>
<feature type="domain" description="AMP-dependent synthetase/ligase" evidence="1">
    <location>
        <begin position="131"/>
        <end position="342"/>
    </location>
</feature>
<dbReference type="Gene3D" id="3.30.300.30">
    <property type="match status" value="1"/>
</dbReference>
<dbReference type="InterPro" id="IPR000873">
    <property type="entry name" value="AMP-dep_synth/lig_dom"/>
</dbReference>
<accession>A0A2T0SQS3</accession>
<evidence type="ECO:0000313" key="4">
    <source>
        <dbReference type="Proteomes" id="UP000239494"/>
    </source>
</evidence>
<gene>
    <name evidence="3" type="ORF">CLV43_113187</name>
</gene>
<dbReference type="GO" id="GO:0031177">
    <property type="term" value="F:phosphopantetheine binding"/>
    <property type="evidence" value="ECO:0007669"/>
    <property type="project" value="TreeGrafter"/>
</dbReference>
<dbReference type="SUPFAM" id="SSF56801">
    <property type="entry name" value="Acetyl-CoA synthetase-like"/>
    <property type="match status" value="1"/>
</dbReference>
<dbReference type="PANTHER" id="PTHR45527">
    <property type="entry name" value="NONRIBOSOMAL PEPTIDE SYNTHETASE"/>
    <property type="match status" value="1"/>
</dbReference>
<proteinExistence type="predicted"/>
<dbReference type="OrthoDB" id="3802848at2"/>
<evidence type="ECO:0000259" key="1">
    <source>
        <dbReference type="Pfam" id="PF00501"/>
    </source>
</evidence>
<dbReference type="Pfam" id="PF00501">
    <property type="entry name" value="AMP-binding"/>
    <property type="match status" value="2"/>
</dbReference>
<dbReference type="InterPro" id="IPR016130">
    <property type="entry name" value="Tyr_Pase_AS"/>
</dbReference>